<evidence type="ECO:0000256" key="3">
    <source>
        <dbReference type="ARBA" id="ARBA00022801"/>
    </source>
</evidence>
<evidence type="ECO:0000313" key="9">
    <source>
        <dbReference type="Proteomes" id="UP000002320"/>
    </source>
</evidence>
<sequence>MATAHLQAWTDRKPWVAEVLRINYFRRDTFSSIMQSVTSTKNGTDTGTLTTRTSEWQKTPIFGIEILNGQLFPVLVFIHEGSFTIGSATFGGVELLMESKIIVVTMDYRLDVLGFLRYPKLNISGNYGL</sequence>
<dbReference type="Proteomes" id="UP000002320">
    <property type="component" value="Unassembled WGS sequence"/>
</dbReference>
<dbReference type="Gene3D" id="3.40.50.1820">
    <property type="entry name" value="alpha/beta hydrolase"/>
    <property type="match status" value="1"/>
</dbReference>
<evidence type="ECO:0000256" key="4">
    <source>
        <dbReference type="ARBA" id="ARBA00023180"/>
    </source>
</evidence>
<dbReference type="VEuPathDB" id="VectorBase:CPIJ016682"/>
<proteinExistence type="inferred from homology"/>
<comment type="similarity">
    <text evidence="1">Belongs to the type-B carboxylesterase/lipase family.</text>
</comment>
<accession>B0XAZ3</accession>
<dbReference type="EC" id="3.1.1.1" evidence="5"/>
<reference evidence="7" key="1">
    <citation type="submission" date="2007-03" db="EMBL/GenBank/DDBJ databases">
        <title>Annotation of Culex pipiens quinquefasciatus.</title>
        <authorList>
            <consortium name="The Broad Institute Genome Sequencing Platform"/>
            <person name="Atkinson P.W."/>
            <person name="Hemingway J."/>
            <person name="Christensen B.M."/>
            <person name="Higgs S."/>
            <person name="Kodira C."/>
            <person name="Hannick L."/>
            <person name="Megy K."/>
            <person name="O'Leary S."/>
            <person name="Pearson M."/>
            <person name="Haas B.J."/>
            <person name="Mauceli E."/>
            <person name="Wortman J.R."/>
            <person name="Lee N.H."/>
            <person name="Guigo R."/>
            <person name="Stanke M."/>
            <person name="Alvarado L."/>
            <person name="Amedeo P."/>
            <person name="Antoine C.H."/>
            <person name="Arensburger P."/>
            <person name="Bidwell S.L."/>
            <person name="Crawford M."/>
            <person name="Camaro F."/>
            <person name="Devon K."/>
            <person name="Engels R."/>
            <person name="Hammond M."/>
            <person name="Howarth C."/>
            <person name="Koehrsen M."/>
            <person name="Lawson D."/>
            <person name="Montgomery P."/>
            <person name="Nene V."/>
            <person name="Nusbaum C."/>
            <person name="Puiu D."/>
            <person name="Romero-Severson J."/>
            <person name="Severson D.W."/>
            <person name="Shumway M."/>
            <person name="Sisk P."/>
            <person name="Stolte C."/>
            <person name="Zeng Q."/>
            <person name="Eisenstadt E."/>
            <person name="Fraser-Liggett C."/>
            <person name="Strausberg R."/>
            <person name="Galagan J."/>
            <person name="Birren B."/>
            <person name="Collins F.H."/>
        </authorList>
    </citation>
    <scope>NUCLEOTIDE SEQUENCE [LARGE SCALE GENOMIC DNA]</scope>
    <source>
        <strain evidence="7">JHB</strain>
    </source>
</reference>
<dbReference type="KEGG" id="cqu:CpipJ_CPIJ016682"/>
<evidence type="ECO:0000313" key="8">
    <source>
        <dbReference type="EnsemblMetazoa" id="CPIJ016682-PA"/>
    </source>
</evidence>
<dbReference type="SUPFAM" id="SSF53474">
    <property type="entry name" value="alpha/beta-Hydrolases"/>
    <property type="match status" value="1"/>
</dbReference>
<organism>
    <name type="scientific">Culex quinquefasciatus</name>
    <name type="common">Southern house mosquito</name>
    <name type="synonym">Culex pungens</name>
    <dbReference type="NCBI Taxonomy" id="7176"/>
    <lineage>
        <taxon>Eukaryota</taxon>
        <taxon>Metazoa</taxon>
        <taxon>Ecdysozoa</taxon>
        <taxon>Arthropoda</taxon>
        <taxon>Hexapoda</taxon>
        <taxon>Insecta</taxon>
        <taxon>Pterygota</taxon>
        <taxon>Neoptera</taxon>
        <taxon>Endopterygota</taxon>
        <taxon>Diptera</taxon>
        <taxon>Nematocera</taxon>
        <taxon>Culicoidea</taxon>
        <taxon>Culicidae</taxon>
        <taxon>Culicinae</taxon>
        <taxon>Culicini</taxon>
        <taxon>Culex</taxon>
        <taxon>Culex</taxon>
    </lineage>
</organism>
<dbReference type="EnsemblMetazoa" id="CPIJ016682-RA">
    <property type="protein sequence ID" value="CPIJ016682-PA"/>
    <property type="gene ID" value="CPIJ016682"/>
</dbReference>
<dbReference type="PANTHER" id="PTHR43142:SF1">
    <property type="entry name" value="CARBOXYLIC ESTER HYDROLASE"/>
    <property type="match status" value="1"/>
</dbReference>
<keyword evidence="4" id="KW-0325">Glycoprotein</keyword>
<keyword evidence="2" id="KW-0719">Serine esterase</keyword>
<evidence type="ECO:0000256" key="2">
    <source>
        <dbReference type="ARBA" id="ARBA00022487"/>
    </source>
</evidence>
<dbReference type="EMBL" id="DS232604">
    <property type="protein sequence ID" value="EDS43963.1"/>
    <property type="molecule type" value="Genomic_DNA"/>
</dbReference>
<dbReference type="GO" id="GO:0106435">
    <property type="term" value="F:carboxylesterase activity"/>
    <property type="evidence" value="ECO:0007669"/>
    <property type="project" value="UniProtKB-EC"/>
</dbReference>
<dbReference type="AlphaFoldDB" id="B0XAZ3"/>
<keyword evidence="3" id="KW-0378">Hydrolase</keyword>
<evidence type="ECO:0000259" key="6">
    <source>
        <dbReference type="Pfam" id="PF00135"/>
    </source>
</evidence>
<dbReference type="InParanoid" id="B0XAZ3"/>
<name>B0XAZ3_CULQU</name>
<gene>
    <name evidence="8" type="primary">6050168</name>
    <name evidence="7" type="ORF">CpipJ_CPIJ016682</name>
</gene>
<evidence type="ECO:0000313" key="7">
    <source>
        <dbReference type="EMBL" id="EDS43963.1"/>
    </source>
</evidence>
<dbReference type="PANTHER" id="PTHR43142">
    <property type="entry name" value="CARBOXYLIC ESTER HYDROLASE"/>
    <property type="match status" value="1"/>
</dbReference>
<feature type="domain" description="Carboxylesterase type B" evidence="6">
    <location>
        <begin position="69"/>
        <end position="129"/>
    </location>
</feature>
<dbReference type="Pfam" id="PF00135">
    <property type="entry name" value="COesterase"/>
    <property type="match status" value="1"/>
</dbReference>
<evidence type="ECO:0000256" key="1">
    <source>
        <dbReference type="ARBA" id="ARBA00005964"/>
    </source>
</evidence>
<protein>
    <recommendedName>
        <fullName evidence="5">carboxylesterase</fullName>
        <ecNumber evidence="5">3.1.1.1</ecNumber>
    </recommendedName>
</protein>
<keyword evidence="9" id="KW-1185">Reference proteome</keyword>
<evidence type="ECO:0000256" key="5">
    <source>
        <dbReference type="ARBA" id="ARBA00039155"/>
    </source>
</evidence>
<dbReference type="HOGENOM" id="CLU_1950897_0_0_1"/>
<reference evidence="8" key="2">
    <citation type="submission" date="2020-05" db="UniProtKB">
        <authorList>
            <consortium name="EnsemblMetazoa"/>
        </authorList>
    </citation>
    <scope>IDENTIFICATION</scope>
    <source>
        <strain evidence="8">JHB</strain>
    </source>
</reference>
<dbReference type="InterPro" id="IPR002018">
    <property type="entry name" value="CarbesteraseB"/>
</dbReference>
<dbReference type="InterPro" id="IPR029058">
    <property type="entry name" value="AB_hydrolase_fold"/>
</dbReference>